<evidence type="ECO:0000256" key="5">
    <source>
        <dbReference type="ARBA" id="ARBA00012493"/>
    </source>
</evidence>
<feature type="domain" description="Integrase catalytic" evidence="38">
    <location>
        <begin position="549"/>
        <end position="708"/>
    </location>
</feature>
<dbReference type="CDD" id="cd09274">
    <property type="entry name" value="RNase_HI_RT_Ty3"/>
    <property type="match status" value="1"/>
</dbReference>
<comment type="subunit">
    <text evidence="35">The protease is a homodimer, whose active site consists of two apposed aspartic acid residues.</text>
</comment>
<evidence type="ECO:0000313" key="40">
    <source>
        <dbReference type="Proteomes" id="UP000791440"/>
    </source>
</evidence>
<dbReference type="Proteomes" id="UP000791440">
    <property type="component" value="Unassembled WGS sequence"/>
</dbReference>
<evidence type="ECO:0000256" key="20">
    <source>
        <dbReference type="ARBA" id="ARBA00022840"/>
    </source>
</evidence>
<keyword evidence="8" id="KW-0645">Protease</keyword>
<keyword evidence="18" id="KW-0378">Hydrolase</keyword>
<proteinExistence type="predicted"/>
<keyword evidence="12" id="KW-0479">Metal-binding</keyword>
<evidence type="ECO:0000256" key="35">
    <source>
        <dbReference type="ARBA" id="ARBA00063849"/>
    </source>
</evidence>
<evidence type="ECO:0000256" key="12">
    <source>
        <dbReference type="ARBA" id="ARBA00022723"/>
    </source>
</evidence>
<dbReference type="FunFam" id="3.10.10.10:FF:000007">
    <property type="entry name" value="Retrovirus-related Pol polyprotein from transposon 17.6-like Protein"/>
    <property type="match status" value="1"/>
</dbReference>
<evidence type="ECO:0000256" key="21">
    <source>
        <dbReference type="ARBA" id="ARBA00022842"/>
    </source>
</evidence>
<dbReference type="InterPro" id="IPR050951">
    <property type="entry name" value="Retrovirus_Pol_polyprotein"/>
</dbReference>
<evidence type="ECO:0000256" key="31">
    <source>
        <dbReference type="ARBA" id="ARBA00025590"/>
    </source>
</evidence>
<evidence type="ECO:0000256" key="14">
    <source>
        <dbReference type="ARBA" id="ARBA00022750"/>
    </source>
</evidence>
<dbReference type="GO" id="GO:0008270">
    <property type="term" value="F:zinc ion binding"/>
    <property type="evidence" value="ECO:0007669"/>
    <property type="project" value="UniProtKB-KW"/>
</dbReference>
<dbReference type="EMBL" id="JH669256">
    <property type="protein sequence ID" value="KAG6464791.1"/>
    <property type="molecule type" value="Genomic_DNA"/>
</dbReference>
<organism evidence="39 40">
    <name type="scientific">Manduca sexta</name>
    <name type="common">Tobacco hawkmoth</name>
    <name type="synonym">Tobacco hornworm</name>
    <dbReference type="NCBI Taxonomy" id="7130"/>
    <lineage>
        <taxon>Eukaryota</taxon>
        <taxon>Metazoa</taxon>
        <taxon>Ecdysozoa</taxon>
        <taxon>Arthropoda</taxon>
        <taxon>Hexapoda</taxon>
        <taxon>Insecta</taxon>
        <taxon>Pterygota</taxon>
        <taxon>Neoptera</taxon>
        <taxon>Endopterygota</taxon>
        <taxon>Lepidoptera</taxon>
        <taxon>Glossata</taxon>
        <taxon>Ditrysia</taxon>
        <taxon>Bombycoidea</taxon>
        <taxon>Sphingidae</taxon>
        <taxon>Sphinginae</taxon>
        <taxon>Sphingini</taxon>
        <taxon>Manduca</taxon>
    </lineage>
</organism>
<comment type="function">
    <text evidence="31">Reverse transcriptase/ribonuclease H (RT) is a multifunctional enzyme that catalyzes the conversion of the retro-elements RNA genome into dsDNA within the VLP. The enzyme displays a DNA polymerase activity that can copy either DNA or RNA templates, and a ribonuclease H (RNase H) activity that cleaves the RNA strand of RNA-DNA heteroduplexes during plus-strand synthesis and hydrolyzes RNA primers. The conversion leads to a linear dsDNA copy of the retrotransposon that includes long terminal repeats (LTRs) at both ends.</text>
</comment>
<dbReference type="FunFam" id="3.30.420.10:FF:000032">
    <property type="entry name" value="Retrovirus-related Pol polyprotein from transposon 297-like Protein"/>
    <property type="match status" value="1"/>
</dbReference>
<evidence type="ECO:0000256" key="25">
    <source>
        <dbReference type="ARBA" id="ARBA00022932"/>
    </source>
</evidence>
<evidence type="ECO:0000256" key="1">
    <source>
        <dbReference type="ARBA" id="ARBA00000077"/>
    </source>
</evidence>
<dbReference type="GO" id="GO:0006310">
    <property type="term" value="P:DNA recombination"/>
    <property type="evidence" value="ECO:0007669"/>
    <property type="project" value="UniProtKB-KW"/>
</dbReference>
<evidence type="ECO:0000256" key="33">
    <source>
        <dbReference type="ARBA" id="ARBA00055265"/>
    </source>
</evidence>
<evidence type="ECO:0000256" key="17">
    <source>
        <dbReference type="ARBA" id="ARBA00022771"/>
    </source>
</evidence>
<comment type="caution">
    <text evidence="39">The sequence shown here is derived from an EMBL/GenBank/DDBJ whole genome shotgun (WGS) entry which is preliminary data.</text>
</comment>
<accession>A0A921ZVN1</accession>
<keyword evidence="23" id="KW-0229">DNA integration</keyword>
<dbReference type="FunFam" id="3.30.70.270:FF:000026">
    <property type="entry name" value="Transposon Ty3-G Gag-Pol polyprotein"/>
    <property type="match status" value="1"/>
</dbReference>
<keyword evidence="13" id="KW-0547">Nucleotide-binding</keyword>
<dbReference type="PROSITE" id="PS50878">
    <property type="entry name" value="RT_POL"/>
    <property type="match status" value="1"/>
</dbReference>
<dbReference type="GO" id="GO:0005737">
    <property type="term" value="C:cytoplasm"/>
    <property type="evidence" value="ECO:0007669"/>
    <property type="project" value="UniProtKB-SubCell"/>
</dbReference>
<evidence type="ECO:0000256" key="16">
    <source>
        <dbReference type="ARBA" id="ARBA00022759"/>
    </source>
</evidence>
<evidence type="ECO:0000313" key="39">
    <source>
        <dbReference type="EMBL" id="KAG6464791.1"/>
    </source>
</evidence>
<sequence>MIGEMLDAGIIRESTSEYASPIILVKKDGNYRMCVDYRMLNSITVKERYPMPIIEDEIARLAGQEYFITLDLASGYYQVPISEQCKHLTAFVTPDGFYEFNRMPFGLANAPVIFQRMINKVLGSARFTKAAAYMDDVLIFGRTSTECLDRLEDILKLLEEAHLTLNLSKCDFLQNSINYLGYEISASGLRPGTNKIESVVNFPCPTNVHGIRQFLGLASYFRKFIKNFAQIASPLMKLLRKNVEWEWGPEQQDAFSILKSKLIQRPILAIYDHEAETELHTDASKDGTGGMLLQRSKNDDAFKVVAYCSRRTSPEEKYYHSYELETLAVIRSLEKFRVFLLGKEFKIVTDCSALRSTFMKRDLVPRIARWWLLLQEFNCLIEYRPGSKMSHVDALSRNPVIDNIDSDSMRQHNQVMSISNDDWLHTLQLGDPELERIKQIVEKDLDSKKLDYIKNNYVVRNNKLYRCINGDKNDIRWVVPKGARWQICRMNHDDIGHLGLQKILKRIKTNYWFSKMSRFIKKYVTACLDCAYAKKTSTSNEGLLHPITKVKSPFHTLHIDHLGPFVRSKRGHSYLLVVVDAFTKFVFIKPVRNTNAQNVIRILDDIFYTFRVPDRLISDRGSCFTSNSFKRYCHDKGVKHILNAVSSPKSNGQVERYNRTILNSLKAQTLNNDERDWDSQVGKIQWGLNNTVQKTIGRKPVEVMFGTFMNGEIHAGLNEILEELREDIDVDTIHNQVKQNIDKEQVKQKERYDRNKRPAKVYNEGDLVKITKITYNNDGKSKKLLPAYIGPFRVIKALGQDRYKVAPIPGFSGNTIKRTTTVAAERMLPWVHVAALQLHDKSDSSENSDIDESNDVE</sequence>
<evidence type="ECO:0000256" key="11">
    <source>
        <dbReference type="ARBA" id="ARBA00022722"/>
    </source>
</evidence>
<protein>
    <recommendedName>
        <fullName evidence="5">RNA-directed DNA polymerase</fullName>
        <ecNumber evidence="5">2.7.7.49</ecNumber>
    </recommendedName>
    <alternativeName>
        <fullName evidence="36">Gag3-Pol3</fullName>
    </alternativeName>
</protein>
<keyword evidence="30" id="KW-0511">Multifunctional enzyme</keyword>
<dbReference type="GO" id="GO:0005634">
    <property type="term" value="C:nucleus"/>
    <property type="evidence" value="ECO:0007669"/>
    <property type="project" value="UniProtKB-SubCell"/>
</dbReference>
<dbReference type="Pfam" id="PF17921">
    <property type="entry name" value="Integrase_H2C2"/>
    <property type="match status" value="1"/>
</dbReference>
<keyword evidence="29" id="KW-0539">Nucleus</keyword>
<dbReference type="GO" id="GO:0003887">
    <property type="term" value="F:DNA-directed DNA polymerase activity"/>
    <property type="evidence" value="ECO:0007669"/>
    <property type="project" value="UniProtKB-KW"/>
</dbReference>
<dbReference type="InterPro" id="IPR000477">
    <property type="entry name" value="RT_dom"/>
</dbReference>
<keyword evidence="25" id="KW-0239">DNA-directed DNA polymerase</keyword>
<dbReference type="InterPro" id="IPR001584">
    <property type="entry name" value="Integrase_cat-core"/>
</dbReference>
<comment type="function">
    <text evidence="33">Nucleocapsid protein p11 (NC) forms the nucleocore that coats the retro-elements dimeric RNA. Binds these RNAs through its zinc fingers. Promotes primer tRNA(i)-Met annealing to the multipartite primer-binding site (PBS), dimerization of Ty3 RNA and initiation of reverse transcription.</text>
</comment>
<keyword evidence="20" id="KW-0067">ATP-binding</keyword>
<dbReference type="EC" id="2.7.7.49" evidence="5"/>
<keyword evidence="27" id="KW-0238">DNA-binding</keyword>
<evidence type="ECO:0000256" key="28">
    <source>
        <dbReference type="ARBA" id="ARBA00023172"/>
    </source>
</evidence>
<evidence type="ECO:0000256" key="34">
    <source>
        <dbReference type="ARBA" id="ARBA00055383"/>
    </source>
</evidence>
<evidence type="ECO:0000256" key="3">
    <source>
        <dbReference type="ARBA" id="ARBA00004123"/>
    </source>
</evidence>
<dbReference type="AlphaFoldDB" id="A0A921ZVN1"/>
<feature type="domain" description="Reverse transcriptase" evidence="37">
    <location>
        <begin position="6"/>
        <end position="184"/>
    </location>
</feature>
<dbReference type="Pfam" id="PF00665">
    <property type="entry name" value="rve"/>
    <property type="match status" value="1"/>
</dbReference>
<keyword evidence="11" id="KW-0540">Nuclease</keyword>
<dbReference type="CDD" id="cd01647">
    <property type="entry name" value="RT_LTR"/>
    <property type="match status" value="1"/>
</dbReference>
<comment type="function">
    <text evidence="34">Capsid protein (CA) is the structural component of the virus-like particle (VLP), forming the shell that encapsulates the genomic RNA-nucleocapsid complex.</text>
</comment>
<dbReference type="Pfam" id="PF00078">
    <property type="entry name" value="RVT_1"/>
    <property type="match status" value="1"/>
</dbReference>
<keyword evidence="14" id="KW-0064">Aspartyl protease</keyword>
<dbReference type="PANTHER" id="PTHR37984:SF5">
    <property type="entry name" value="PROTEIN NYNRIN-LIKE"/>
    <property type="match status" value="1"/>
</dbReference>
<evidence type="ECO:0000256" key="18">
    <source>
        <dbReference type="ARBA" id="ARBA00022801"/>
    </source>
</evidence>
<keyword evidence="40" id="KW-1185">Reference proteome</keyword>
<gene>
    <name evidence="39" type="ORF">O3G_MSEX014731</name>
</gene>
<evidence type="ECO:0000256" key="8">
    <source>
        <dbReference type="ARBA" id="ARBA00022670"/>
    </source>
</evidence>
<keyword evidence="24" id="KW-0695">RNA-directed DNA polymerase</keyword>
<keyword evidence="26" id="KW-0917">Virion maturation</keyword>
<keyword evidence="6" id="KW-0963">Cytoplasm</keyword>
<dbReference type="InterPro" id="IPR041577">
    <property type="entry name" value="RT_RNaseH_2"/>
</dbReference>
<comment type="subcellular location">
    <subcellularLocation>
        <location evidence="4">Cytoplasm</location>
    </subcellularLocation>
    <subcellularLocation>
        <location evidence="3">Nucleus</location>
    </subcellularLocation>
</comment>
<keyword evidence="9" id="KW-0808">Transferase</keyword>
<dbReference type="GO" id="GO:0015074">
    <property type="term" value="P:DNA integration"/>
    <property type="evidence" value="ECO:0007669"/>
    <property type="project" value="UniProtKB-KW"/>
</dbReference>
<comment type="catalytic activity">
    <reaction evidence="1">
        <text>Endonucleolytic cleavage to 5'-phosphomonoester.</text>
        <dbReference type="EC" id="3.1.26.4"/>
    </reaction>
</comment>
<evidence type="ECO:0000256" key="15">
    <source>
        <dbReference type="ARBA" id="ARBA00022758"/>
    </source>
</evidence>
<evidence type="ECO:0000256" key="30">
    <source>
        <dbReference type="ARBA" id="ARBA00023268"/>
    </source>
</evidence>
<keyword evidence="17" id="KW-0863">Zinc-finger</keyword>
<evidence type="ECO:0000256" key="19">
    <source>
        <dbReference type="ARBA" id="ARBA00022833"/>
    </source>
</evidence>
<evidence type="ECO:0000256" key="24">
    <source>
        <dbReference type="ARBA" id="ARBA00022918"/>
    </source>
</evidence>
<keyword evidence="19" id="KW-0862">Zinc</keyword>
<evidence type="ECO:0000256" key="9">
    <source>
        <dbReference type="ARBA" id="ARBA00022679"/>
    </source>
</evidence>
<keyword evidence="16" id="KW-0255">Endonuclease</keyword>
<keyword evidence="22" id="KW-0694">RNA-binding</keyword>
<evidence type="ECO:0000256" key="10">
    <source>
        <dbReference type="ARBA" id="ARBA00022695"/>
    </source>
</evidence>
<evidence type="ECO:0000256" key="23">
    <source>
        <dbReference type="ARBA" id="ARBA00022908"/>
    </source>
</evidence>
<dbReference type="GO" id="GO:0003723">
    <property type="term" value="F:RNA binding"/>
    <property type="evidence" value="ECO:0007669"/>
    <property type="project" value="UniProtKB-KW"/>
</dbReference>
<evidence type="ECO:0000259" key="38">
    <source>
        <dbReference type="PROSITE" id="PS50994"/>
    </source>
</evidence>
<keyword evidence="15" id="KW-0688">Ribosomal frameshifting</keyword>
<dbReference type="GO" id="GO:0005524">
    <property type="term" value="F:ATP binding"/>
    <property type="evidence" value="ECO:0007669"/>
    <property type="project" value="UniProtKB-KW"/>
</dbReference>
<evidence type="ECO:0000256" key="27">
    <source>
        <dbReference type="ARBA" id="ARBA00023125"/>
    </source>
</evidence>
<dbReference type="Pfam" id="PF17919">
    <property type="entry name" value="RT_RNaseH_2"/>
    <property type="match status" value="1"/>
</dbReference>
<evidence type="ECO:0000256" key="26">
    <source>
        <dbReference type="ARBA" id="ARBA00023113"/>
    </source>
</evidence>
<reference evidence="39" key="1">
    <citation type="journal article" date="2016" name="Insect Biochem. Mol. Biol.">
        <title>Multifaceted biological insights from a draft genome sequence of the tobacco hornworm moth, Manduca sexta.</title>
        <authorList>
            <person name="Kanost M.R."/>
            <person name="Arrese E.L."/>
            <person name="Cao X."/>
            <person name="Chen Y.R."/>
            <person name="Chellapilla S."/>
            <person name="Goldsmith M.R."/>
            <person name="Grosse-Wilde E."/>
            <person name="Heckel D.G."/>
            <person name="Herndon N."/>
            <person name="Jiang H."/>
            <person name="Papanicolaou A."/>
            <person name="Qu J."/>
            <person name="Soulages J.L."/>
            <person name="Vogel H."/>
            <person name="Walters J."/>
            <person name="Waterhouse R.M."/>
            <person name="Ahn S.J."/>
            <person name="Almeida F.C."/>
            <person name="An C."/>
            <person name="Aqrawi P."/>
            <person name="Bretschneider A."/>
            <person name="Bryant W.B."/>
            <person name="Bucks S."/>
            <person name="Chao H."/>
            <person name="Chevignon G."/>
            <person name="Christen J.M."/>
            <person name="Clarke D.F."/>
            <person name="Dittmer N.T."/>
            <person name="Ferguson L.C.F."/>
            <person name="Garavelou S."/>
            <person name="Gordon K.H.J."/>
            <person name="Gunaratna R.T."/>
            <person name="Han Y."/>
            <person name="Hauser F."/>
            <person name="He Y."/>
            <person name="Heidel-Fischer H."/>
            <person name="Hirsh A."/>
            <person name="Hu Y."/>
            <person name="Jiang H."/>
            <person name="Kalra D."/>
            <person name="Klinner C."/>
            <person name="Konig C."/>
            <person name="Kovar C."/>
            <person name="Kroll A.R."/>
            <person name="Kuwar S.S."/>
            <person name="Lee S.L."/>
            <person name="Lehman R."/>
            <person name="Li K."/>
            <person name="Li Z."/>
            <person name="Liang H."/>
            <person name="Lovelace S."/>
            <person name="Lu Z."/>
            <person name="Mansfield J.H."/>
            <person name="McCulloch K.J."/>
            <person name="Mathew T."/>
            <person name="Morton B."/>
            <person name="Muzny D.M."/>
            <person name="Neunemann D."/>
            <person name="Ongeri F."/>
            <person name="Pauchet Y."/>
            <person name="Pu L.L."/>
            <person name="Pyrousis I."/>
            <person name="Rao X.J."/>
            <person name="Redding A."/>
            <person name="Roesel C."/>
            <person name="Sanchez-Gracia A."/>
            <person name="Schaack S."/>
            <person name="Shukla A."/>
            <person name="Tetreau G."/>
            <person name="Wang Y."/>
            <person name="Xiong G.H."/>
            <person name="Traut W."/>
            <person name="Walsh T.K."/>
            <person name="Worley K.C."/>
            <person name="Wu D."/>
            <person name="Wu W."/>
            <person name="Wu Y.Q."/>
            <person name="Zhang X."/>
            <person name="Zou Z."/>
            <person name="Zucker H."/>
            <person name="Briscoe A.D."/>
            <person name="Burmester T."/>
            <person name="Clem R.J."/>
            <person name="Feyereisen R."/>
            <person name="Grimmelikhuijzen C.J.P."/>
            <person name="Hamodrakas S.J."/>
            <person name="Hansson B.S."/>
            <person name="Huguet E."/>
            <person name="Jermiin L.S."/>
            <person name="Lan Q."/>
            <person name="Lehman H.K."/>
            <person name="Lorenzen M."/>
            <person name="Merzendorfer H."/>
            <person name="Michalopoulos I."/>
            <person name="Morton D.B."/>
            <person name="Muthukrishnan S."/>
            <person name="Oakeshott J.G."/>
            <person name="Palmer W."/>
            <person name="Park Y."/>
            <person name="Passarelli A.L."/>
            <person name="Rozas J."/>
            <person name="Schwartz L.M."/>
            <person name="Smith W."/>
            <person name="Southgate A."/>
            <person name="Vilcinskas A."/>
            <person name="Vogt R."/>
            <person name="Wang P."/>
            <person name="Werren J."/>
            <person name="Yu X.Q."/>
            <person name="Zhou J.J."/>
            <person name="Brown S.J."/>
            <person name="Scherer S.E."/>
            <person name="Richards S."/>
            <person name="Blissard G.W."/>
        </authorList>
    </citation>
    <scope>NUCLEOTIDE SEQUENCE</scope>
</reference>
<evidence type="ECO:0000256" key="7">
    <source>
        <dbReference type="ARBA" id="ARBA00022612"/>
    </source>
</evidence>
<reference evidence="39" key="2">
    <citation type="submission" date="2020-12" db="EMBL/GenBank/DDBJ databases">
        <authorList>
            <person name="Kanost M."/>
        </authorList>
    </citation>
    <scope>NUCLEOTIDE SEQUENCE</scope>
</reference>
<keyword evidence="28" id="KW-0233">DNA recombination</keyword>
<dbReference type="GO" id="GO:0075523">
    <property type="term" value="P:viral translational frameshifting"/>
    <property type="evidence" value="ECO:0007669"/>
    <property type="project" value="UniProtKB-KW"/>
</dbReference>
<dbReference type="InterPro" id="IPR041588">
    <property type="entry name" value="Integrase_H2C2"/>
</dbReference>
<comment type="function">
    <text evidence="32">Integrase (IN) targets the VLP to the nucleus, where a subparticle preintegration complex (PIC) containing at least integrase and the newly synthesized dsDNA copy of the retrotransposon must transit the nuclear membrane. Once in the nucleus, integrase performs the integration of the dsDNA into the host genome.</text>
</comment>
<dbReference type="GO" id="GO:0004523">
    <property type="term" value="F:RNA-DNA hybrid ribonuclease activity"/>
    <property type="evidence" value="ECO:0007669"/>
    <property type="project" value="UniProtKB-EC"/>
</dbReference>
<name>A0A921ZVN1_MANSE</name>
<keyword evidence="7" id="KW-1188">Viral release from host cell</keyword>
<evidence type="ECO:0000256" key="2">
    <source>
        <dbReference type="ARBA" id="ARBA00002180"/>
    </source>
</evidence>
<evidence type="ECO:0000256" key="13">
    <source>
        <dbReference type="ARBA" id="ARBA00022741"/>
    </source>
</evidence>
<comment type="function">
    <text evidence="2">The aspartyl protease (PR) mediates the proteolytic cleavages of the Gag and Gag-Pol polyproteins after assembly of the VLP.</text>
</comment>
<evidence type="ECO:0000256" key="4">
    <source>
        <dbReference type="ARBA" id="ARBA00004496"/>
    </source>
</evidence>
<dbReference type="GO" id="GO:0006508">
    <property type="term" value="P:proteolysis"/>
    <property type="evidence" value="ECO:0007669"/>
    <property type="project" value="UniProtKB-KW"/>
</dbReference>
<evidence type="ECO:0000256" key="6">
    <source>
        <dbReference type="ARBA" id="ARBA00022490"/>
    </source>
</evidence>
<evidence type="ECO:0000259" key="37">
    <source>
        <dbReference type="PROSITE" id="PS50878"/>
    </source>
</evidence>
<keyword evidence="21" id="KW-0460">Magnesium</keyword>
<evidence type="ECO:0000256" key="29">
    <source>
        <dbReference type="ARBA" id="ARBA00023242"/>
    </source>
</evidence>
<dbReference type="FunFam" id="1.10.340.70:FF:000001">
    <property type="entry name" value="Retrovirus-related Pol polyprotein from transposon gypsy-like Protein"/>
    <property type="match status" value="1"/>
</dbReference>
<dbReference type="GO" id="GO:0004190">
    <property type="term" value="F:aspartic-type endopeptidase activity"/>
    <property type="evidence" value="ECO:0007669"/>
    <property type="project" value="UniProtKB-KW"/>
</dbReference>
<evidence type="ECO:0000256" key="22">
    <source>
        <dbReference type="ARBA" id="ARBA00022884"/>
    </source>
</evidence>
<dbReference type="GO" id="GO:0003677">
    <property type="term" value="F:DNA binding"/>
    <property type="evidence" value="ECO:0007669"/>
    <property type="project" value="UniProtKB-KW"/>
</dbReference>
<evidence type="ECO:0000256" key="32">
    <source>
        <dbReference type="ARBA" id="ARBA00025615"/>
    </source>
</evidence>
<dbReference type="PROSITE" id="PS50994">
    <property type="entry name" value="INTEGRASE"/>
    <property type="match status" value="1"/>
</dbReference>
<evidence type="ECO:0000256" key="36">
    <source>
        <dbReference type="ARBA" id="ARBA00082890"/>
    </source>
</evidence>
<keyword evidence="10" id="KW-0548">Nucleotidyltransferase</keyword>
<dbReference type="GO" id="GO:0003964">
    <property type="term" value="F:RNA-directed DNA polymerase activity"/>
    <property type="evidence" value="ECO:0007669"/>
    <property type="project" value="UniProtKB-KW"/>
</dbReference>
<dbReference type="PANTHER" id="PTHR37984">
    <property type="entry name" value="PROTEIN CBG26694"/>
    <property type="match status" value="1"/>
</dbReference>